<organism evidence="1 2">
    <name type="scientific">Caballeronia pedi</name>
    <dbReference type="NCBI Taxonomy" id="1777141"/>
    <lineage>
        <taxon>Bacteria</taxon>
        <taxon>Pseudomonadati</taxon>
        <taxon>Pseudomonadota</taxon>
        <taxon>Betaproteobacteria</taxon>
        <taxon>Burkholderiales</taxon>
        <taxon>Burkholderiaceae</taxon>
        <taxon>Caballeronia</taxon>
    </lineage>
</organism>
<accession>A0A158AZD5</accession>
<dbReference type="AlphaFoldDB" id="A0A158AZD5"/>
<comment type="caution">
    <text evidence="1">The sequence shown here is derived from an EMBL/GenBank/DDBJ whole genome shotgun (WGS) entry which is preliminary data.</text>
</comment>
<protein>
    <submittedName>
        <fullName evidence="1">Uncharacterized protein</fullName>
    </submittedName>
</protein>
<evidence type="ECO:0000313" key="2">
    <source>
        <dbReference type="Proteomes" id="UP000054911"/>
    </source>
</evidence>
<dbReference type="STRING" id="1777141.AWB80_02855"/>
<evidence type="ECO:0000313" key="1">
    <source>
        <dbReference type="EMBL" id="SAK63351.1"/>
    </source>
</evidence>
<reference evidence="1" key="1">
    <citation type="submission" date="2016-01" db="EMBL/GenBank/DDBJ databases">
        <authorList>
            <person name="Peeters C."/>
        </authorList>
    </citation>
    <scope>NUCLEOTIDE SEQUENCE [LARGE SCALE GENOMIC DNA]</scope>
    <source>
        <strain evidence="1">LMG 29323</strain>
    </source>
</reference>
<dbReference type="RefSeq" id="WP_143328032.1">
    <property type="nucleotide sequence ID" value="NZ_FCOE02000008.1"/>
</dbReference>
<name>A0A158AZD5_9BURK</name>
<proteinExistence type="predicted"/>
<gene>
    <name evidence="1" type="ORF">AWB80_02855</name>
</gene>
<sequence length="151" mass="16573">MSANLQLPDEQAQQQVAKAALAAACEALALFEHRPYDGEAEMRDGVRAILTAFAAVQRIRSDASDLHECSFHLDEHHIVASALDAGGYLDLNMVPYSIGGYRYVLFAQACQLLDAMSHVESILQDGELFGGYLADDLLERFWQPADKGDQS</sequence>
<dbReference type="Proteomes" id="UP000054911">
    <property type="component" value="Unassembled WGS sequence"/>
</dbReference>
<keyword evidence="2" id="KW-1185">Reference proteome</keyword>
<dbReference type="EMBL" id="FCOE02000008">
    <property type="protein sequence ID" value="SAK63351.1"/>
    <property type="molecule type" value="Genomic_DNA"/>
</dbReference>